<evidence type="ECO:0000256" key="1">
    <source>
        <dbReference type="ARBA" id="ARBA00022679"/>
    </source>
</evidence>
<protein>
    <submittedName>
        <fullName evidence="3">Malonyl-coenzyme:anthocyanin 5-O-glucoside-6'''-O-malonyltransferase</fullName>
    </submittedName>
</protein>
<dbReference type="AlphaFoldDB" id="A0AAW2WRE6"/>
<dbReference type="PANTHER" id="PTHR31625">
    <property type="match status" value="1"/>
</dbReference>
<dbReference type="Pfam" id="PF02458">
    <property type="entry name" value="Transferase"/>
    <property type="match status" value="1"/>
</dbReference>
<organism evidence="3">
    <name type="scientific">Sesamum latifolium</name>
    <dbReference type="NCBI Taxonomy" id="2727402"/>
    <lineage>
        <taxon>Eukaryota</taxon>
        <taxon>Viridiplantae</taxon>
        <taxon>Streptophyta</taxon>
        <taxon>Embryophyta</taxon>
        <taxon>Tracheophyta</taxon>
        <taxon>Spermatophyta</taxon>
        <taxon>Magnoliopsida</taxon>
        <taxon>eudicotyledons</taxon>
        <taxon>Gunneridae</taxon>
        <taxon>Pentapetalae</taxon>
        <taxon>asterids</taxon>
        <taxon>lamiids</taxon>
        <taxon>Lamiales</taxon>
        <taxon>Pedaliaceae</taxon>
        <taxon>Sesamum</taxon>
    </lineage>
</organism>
<dbReference type="GO" id="GO:0016747">
    <property type="term" value="F:acyltransferase activity, transferring groups other than amino-acyl groups"/>
    <property type="evidence" value="ECO:0007669"/>
    <property type="project" value="UniProtKB-ARBA"/>
</dbReference>
<evidence type="ECO:0000256" key="2">
    <source>
        <dbReference type="ARBA" id="ARBA00023315"/>
    </source>
</evidence>
<reference evidence="3" key="2">
    <citation type="journal article" date="2024" name="Plant">
        <title>Genomic evolution and insights into agronomic trait innovations of Sesamum species.</title>
        <authorList>
            <person name="Miao H."/>
            <person name="Wang L."/>
            <person name="Qu L."/>
            <person name="Liu H."/>
            <person name="Sun Y."/>
            <person name="Le M."/>
            <person name="Wang Q."/>
            <person name="Wei S."/>
            <person name="Zheng Y."/>
            <person name="Lin W."/>
            <person name="Duan Y."/>
            <person name="Cao H."/>
            <person name="Xiong S."/>
            <person name="Wang X."/>
            <person name="Wei L."/>
            <person name="Li C."/>
            <person name="Ma Q."/>
            <person name="Ju M."/>
            <person name="Zhao R."/>
            <person name="Li G."/>
            <person name="Mu C."/>
            <person name="Tian Q."/>
            <person name="Mei H."/>
            <person name="Zhang T."/>
            <person name="Gao T."/>
            <person name="Zhang H."/>
        </authorList>
    </citation>
    <scope>NUCLEOTIDE SEQUENCE</scope>
    <source>
        <strain evidence="3">KEN1</strain>
    </source>
</reference>
<comment type="caution">
    <text evidence="3">The sequence shown here is derived from an EMBL/GenBank/DDBJ whole genome shotgun (WGS) entry which is preliminary data.</text>
</comment>
<name>A0AAW2WRE6_9LAMI</name>
<dbReference type="Gene3D" id="3.30.559.10">
    <property type="entry name" value="Chloramphenicol acetyltransferase-like domain"/>
    <property type="match status" value="1"/>
</dbReference>
<sequence>MPTNRVRATYILRQADIKGLKDLVLAKKPGLFQVSSFIVTVSYVWTCFVKSGKQVDDDVMEFFIFMADIRARVDPPVPAKYFGNCLGYAWANIKHKQLVGEEGFVAAAEAIADQIINRVNKKDEMLKGVENWLSETEKLAATRLLSVSGSPKFDLFNADFGWGRARKMEVVSIDGEVCYVFVQVKGFRGRIGGWFVFAQGKNGSFRSYL</sequence>
<accession>A0AAW2WRE6</accession>
<dbReference type="EMBL" id="JACGWN010000007">
    <property type="protein sequence ID" value="KAL0444088.1"/>
    <property type="molecule type" value="Genomic_DNA"/>
</dbReference>
<proteinExistence type="predicted"/>
<dbReference type="InterPro" id="IPR051504">
    <property type="entry name" value="Plant_metabolite_acyltrans"/>
</dbReference>
<dbReference type="InterPro" id="IPR023213">
    <property type="entry name" value="CAT-like_dom_sf"/>
</dbReference>
<gene>
    <name evidence="3" type="ORF">Slati_2131500</name>
</gene>
<keyword evidence="2" id="KW-0012">Acyltransferase</keyword>
<keyword evidence="1" id="KW-0808">Transferase</keyword>
<evidence type="ECO:0000313" key="3">
    <source>
        <dbReference type="EMBL" id="KAL0444088.1"/>
    </source>
</evidence>
<reference evidence="3" key="1">
    <citation type="submission" date="2020-06" db="EMBL/GenBank/DDBJ databases">
        <authorList>
            <person name="Li T."/>
            <person name="Hu X."/>
            <person name="Zhang T."/>
            <person name="Song X."/>
            <person name="Zhang H."/>
            <person name="Dai N."/>
            <person name="Sheng W."/>
            <person name="Hou X."/>
            <person name="Wei L."/>
        </authorList>
    </citation>
    <scope>NUCLEOTIDE SEQUENCE</scope>
    <source>
        <strain evidence="3">KEN1</strain>
        <tissue evidence="3">Leaf</tissue>
    </source>
</reference>